<reference evidence="1" key="1">
    <citation type="journal article" date="2014" name="Front. Microbiol.">
        <title>High frequency of phylogenetically diverse reductive dehalogenase-homologous genes in deep subseafloor sedimentary metagenomes.</title>
        <authorList>
            <person name="Kawai M."/>
            <person name="Futagami T."/>
            <person name="Toyoda A."/>
            <person name="Takaki Y."/>
            <person name="Nishi S."/>
            <person name="Hori S."/>
            <person name="Arai W."/>
            <person name="Tsubouchi T."/>
            <person name="Morono Y."/>
            <person name="Uchiyama I."/>
            <person name="Ito T."/>
            <person name="Fujiyama A."/>
            <person name="Inagaki F."/>
            <person name="Takami H."/>
        </authorList>
    </citation>
    <scope>NUCLEOTIDE SEQUENCE</scope>
    <source>
        <strain evidence="1">Expedition CK06-06</strain>
    </source>
</reference>
<accession>X0UM32</accession>
<name>X0UM32_9ZZZZ</name>
<proteinExistence type="predicted"/>
<dbReference type="EMBL" id="BARS01024341">
    <property type="protein sequence ID" value="GAG06720.1"/>
    <property type="molecule type" value="Genomic_DNA"/>
</dbReference>
<gene>
    <name evidence="1" type="ORF">S01H1_38646</name>
</gene>
<protein>
    <submittedName>
        <fullName evidence="1">Uncharacterized protein</fullName>
    </submittedName>
</protein>
<evidence type="ECO:0000313" key="1">
    <source>
        <dbReference type="EMBL" id="GAG06720.1"/>
    </source>
</evidence>
<feature type="non-terminal residue" evidence="1">
    <location>
        <position position="1"/>
    </location>
</feature>
<dbReference type="AlphaFoldDB" id="X0UM32"/>
<comment type="caution">
    <text evidence="1">The sequence shown here is derived from an EMBL/GenBank/DDBJ whole genome shotgun (WGS) entry which is preliminary data.</text>
</comment>
<organism evidence="1">
    <name type="scientific">marine sediment metagenome</name>
    <dbReference type="NCBI Taxonomy" id="412755"/>
    <lineage>
        <taxon>unclassified sequences</taxon>
        <taxon>metagenomes</taxon>
        <taxon>ecological metagenomes</taxon>
    </lineage>
</organism>
<sequence>AVVLPEVFLKAVSVARNLGANLDGMTTASFDMIRHYRPHENVITRPVATGHGHEVVGHHEILLPLLRQAVIEELATPTKQ</sequence>